<feature type="region of interest" description="Disordered" evidence="1">
    <location>
        <begin position="161"/>
        <end position="203"/>
    </location>
</feature>
<reference evidence="3 4" key="1">
    <citation type="submission" date="2019-03" db="EMBL/GenBank/DDBJ databases">
        <title>Genomic Encyclopedia of Type Strains, Phase III (KMG-III): the genomes of soil and plant-associated and newly described type strains.</title>
        <authorList>
            <person name="Whitman W."/>
        </authorList>
    </citation>
    <scope>NUCLEOTIDE SEQUENCE [LARGE SCALE GENOMIC DNA]</scope>
    <source>
        <strain evidence="3 4">VKM Ac-2573</strain>
    </source>
</reference>
<feature type="domain" description="Contractile injection system tube protein N-terminal" evidence="2">
    <location>
        <begin position="21"/>
        <end position="155"/>
    </location>
</feature>
<name>A0A4R8CM42_9ACTN</name>
<feature type="region of interest" description="Disordered" evidence="1">
    <location>
        <begin position="330"/>
        <end position="376"/>
    </location>
</feature>
<keyword evidence="4" id="KW-1185">Reference proteome</keyword>
<protein>
    <recommendedName>
        <fullName evidence="2">Contractile injection system tube protein N-terminal domain-containing protein</fullName>
    </recommendedName>
</protein>
<dbReference type="EMBL" id="SODP01000001">
    <property type="protein sequence ID" value="TDW77136.1"/>
    <property type="molecule type" value="Genomic_DNA"/>
</dbReference>
<evidence type="ECO:0000259" key="2">
    <source>
        <dbReference type="Pfam" id="PF19266"/>
    </source>
</evidence>
<feature type="compositionally biased region" description="Polar residues" evidence="1">
    <location>
        <begin position="55"/>
        <end position="64"/>
    </location>
</feature>
<dbReference type="AlphaFoldDB" id="A0A4R8CM42"/>
<accession>A0A4R8CM42</accession>
<evidence type="ECO:0000256" key="1">
    <source>
        <dbReference type="SAM" id="MobiDB-lite"/>
    </source>
</evidence>
<evidence type="ECO:0000313" key="4">
    <source>
        <dbReference type="Proteomes" id="UP000295146"/>
    </source>
</evidence>
<proteinExistence type="predicted"/>
<feature type="region of interest" description="Disordered" evidence="1">
    <location>
        <begin position="44"/>
        <end position="64"/>
    </location>
</feature>
<comment type="caution">
    <text evidence="3">The sequence shown here is derived from an EMBL/GenBank/DDBJ whole genome shotgun (WGS) entry which is preliminary data.</text>
</comment>
<dbReference type="InterPro" id="IPR045361">
    <property type="entry name" value="CIS_tube_prot_N"/>
</dbReference>
<organism evidence="3 4">
    <name type="scientific">Kribbella pratensis</name>
    <dbReference type="NCBI Taxonomy" id="2512112"/>
    <lineage>
        <taxon>Bacteria</taxon>
        <taxon>Bacillati</taxon>
        <taxon>Actinomycetota</taxon>
        <taxon>Actinomycetes</taxon>
        <taxon>Propionibacteriales</taxon>
        <taxon>Kribbellaceae</taxon>
        <taxon>Kribbella</taxon>
    </lineage>
</organism>
<feature type="compositionally biased region" description="Low complexity" evidence="1">
    <location>
        <begin position="330"/>
        <end position="344"/>
    </location>
</feature>
<evidence type="ECO:0000313" key="3">
    <source>
        <dbReference type="EMBL" id="TDW77136.1"/>
    </source>
</evidence>
<gene>
    <name evidence="3" type="ORF">EV653_2300</name>
</gene>
<dbReference type="Proteomes" id="UP000295146">
    <property type="component" value="Unassembled WGS sequence"/>
</dbReference>
<sequence length="455" mass="45642">MSTAPAEDNAPKGAVLDVLDKKGKATKTIPVQFNPASLRLTMSNNVDGGTARGRQAQQYNGSSSTQLHVELEFDTADEGTTDAPVDVRTRTSQIAQFVLPGDKGSKQAPPRVQFRWGSIAVAGVMTNLVEELDFFSADGIPLRAKTTIDIKEQDPKFEALTAGAGANPDSNAQPAGESDPDAAGNGPGSDSPPPTGPDTRTADALDGESAADFLARNDQPPEAWRAIAGLVGDALSLAAGASIDFSASLDVGVGIGISAGFEAELDVSVGAQAGLDTGSSSGGVAAGFALAAAGGLSAAIEQSAIDQTTAVANESRAAFGTPIAVSSGTSAAAAQRPAAQGTSAQLTPAPRPLPPRADPRATSYGRGVPLRDRVTPDASLPGAGGWTVIAPLRPPEFAVLIATTDCGCGCSGTVVTQQPSTGATIAVATPAPAPAPAPQAIGMWGRSRPRKGCCG</sequence>
<dbReference type="RefSeq" id="WP_134101245.1">
    <property type="nucleotide sequence ID" value="NZ_SODP01000001.1"/>
</dbReference>
<dbReference type="Pfam" id="PF19266">
    <property type="entry name" value="CIS_tube"/>
    <property type="match status" value="1"/>
</dbReference>
<dbReference type="OrthoDB" id="9815939at2"/>